<dbReference type="Gene3D" id="1.25.40.10">
    <property type="entry name" value="Tetratricopeptide repeat domain"/>
    <property type="match status" value="2"/>
</dbReference>
<dbReference type="Gene3D" id="3.40.50.300">
    <property type="entry name" value="P-loop containing nucleotide triphosphate hydrolases"/>
    <property type="match status" value="1"/>
</dbReference>
<accession>A0ABN3D501</accession>
<dbReference type="InterPro" id="IPR027417">
    <property type="entry name" value="P-loop_NTPase"/>
</dbReference>
<dbReference type="EMBL" id="BAAART010000012">
    <property type="protein sequence ID" value="GAA2219865.1"/>
    <property type="molecule type" value="Genomic_DNA"/>
</dbReference>
<dbReference type="Pfam" id="PF13191">
    <property type="entry name" value="AAA_16"/>
    <property type="match status" value="1"/>
</dbReference>
<comment type="caution">
    <text evidence="3">The sequence shown here is derived from an EMBL/GenBank/DDBJ whole genome shotgun (WGS) entry which is preliminary data.</text>
</comment>
<feature type="domain" description="HTH cro/C1-type" evidence="2">
    <location>
        <begin position="36"/>
        <end position="79"/>
    </location>
</feature>
<feature type="region of interest" description="Disordered" evidence="1">
    <location>
        <begin position="90"/>
        <end position="125"/>
    </location>
</feature>
<dbReference type="RefSeq" id="WP_234847864.1">
    <property type="nucleotide sequence ID" value="NZ_BAAART010000012.1"/>
</dbReference>
<dbReference type="InterPro" id="IPR011990">
    <property type="entry name" value="TPR-like_helical_dom_sf"/>
</dbReference>
<dbReference type="SUPFAM" id="SSF47413">
    <property type="entry name" value="lambda repressor-like DNA-binding domains"/>
    <property type="match status" value="1"/>
</dbReference>
<evidence type="ECO:0000256" key="1">
    <source>
        <dbReference type="SAM" id="MobiDB-lite"/>
    </source>
</evidence>
<dbReference type="SUPFAM" id="SSF52540">
    <property type="entry name" value="P-loop containing nucleoside triphosphate hydrolases"/>
    <property type="match status" value="1"/>
</dbReference>
<keyword evidence="4" id="KW-1185">Reference proteome</keyword>
<name>A0ABN3D501_9ACTN</name>
<evidence type="ECO:0000313" key="4">
    <source>
        <dbReference type="Proteomes" id="UP001501474"/>
    </source>
</evidence>
<proteinExistence type="predicted"/>
<dbReference type="PROSITE" id="PS50943">
    <property type="entry name" value="HTH_CROC1"/>
    <property type="match status" value="1"/>
</dbReference>
<protein>
    <recommendedName>
        <fullName evidence="2">HTH cro/C1-type domain-containing protein</fullName>
    </recommendedName>
</protein>
<dbReference type="SMART" id="SM00530">
    <property type="entry name" value="HTH_XRE"/>
    <property type="match status" value="1"/>
</dbReference>
<dbReference type="InterPro" id="IPR001387">
    <property type="entry name" value="Cro/C1-type_HTH"/>
</dbReference>
<sequence>MAVGFGQVDAAAPQVVREFADRLRSVAQAAGYVGVRELAAGTGVGRTTVSDALTAKRVPTWTTLAALLRGCDITPDRDWAKACEAAREAMEREKRAAKGASRPGDEPDDQAPTTPSPIGPGTFSIRAPYGELPPRLRGRDELLNQLEVKLAAGESRVQVLYGLGGCGKTTVALHLARHARDRGYSVFWLSASTPDRMVTGMKEVVRELGAEEEAIEAAWSGRISATDLVWRELDASERPWLLVVDNADEPGWLASDGGSPGDGTGWLRSSPAGMTVVTSRLSNPDVWGRESDTHRVGVLSPEDGRDVLLDLAGQSGDPAEALVLSERLDGLPLALKLAGSYLARSARGAGLLRRNGQSLSRVRTFAAYTEALGKAGASFLDQGEEWRLDESDMERTYRRLVSRTWEISLDLLDEQQLPEARSLMRLLSCCAPAPLPVELLDPALWNTPSDSDPALDRADRALEALIDLSLIDVVDIAPGGTLKDQEPMPCLVSHRLVLEANALRLAGGSPQEHIAVWNAIARIIEKGAEPTPEHPRNWPWWRLMAPHVVATLTAAPDNDEVLLPLLRSGLAAYAFHAFSSRFDSAAEIARLLEERGAFLANNHPLRLSIRHRAALSLLNEQEQLSEFEEILSDQLTALGPEHPETLITRHDIAIHMEEDSAEQEAELRAVLDARRRTLGPADCYTLLTHGALASVVEARGHGNDEFKAEYRALIEHTRSTTPEDHRFLPLHSRHQMAHALDSTERWTEAESEYRSVLDDLEEYGELGSNLYRDLTRCLANNLQKQKKYTDAVEVIDKLLPWFDSRDLEHSPVSPWALHIRHLRGDLLAKCGRNVEAETEIRAVLEERLKTSDPNDSVVLSERHCLAHALEGINRCTEAQDELRDVASTYAKILGSNDKHTRGSRFCLARSLHLHGHREDALGLYEQVLAAEVAELGSNHSDTLVTRFRRDQCRYDMGILKSADALAALESTKTKLAEITGDDHPRVSTIRSVISAIENGEFDKQESAAIDQE</sequence>
<dbReference type="PANTHER" id="PTHR46082:SF6">
    <property type="entry name" value="AAA+ ATPASE DOMAIN-CONTAINING PROTEIN-RELATED"/>
    <property type="match status" value="1"/>
</dbReference>
<dbReference type="PANTHER" id="PTHR46082">
    <property type="entry name" value="ATP/GTP-BINDING PROTEIN-RELATED"/>
    <property type="match status" value="1"/>
</dbReference>
<dbReference type="InterPro" id="IPR041664">
    <property type="entry name" value="AAA_16"/>
</dbReference>
<reference evidence="3 4" key="1">
    <citation type="journal article" date="2019" name="Int. J. Syst. Evol. Microbiol.">
        <title>The Global Catalogue of Microorganisms (GCM) 10K type strain sequencing project: providing services to taxonomists for standard genome sequencing and annotation.</title>
        <authorList>
            <consortium name="The Broad Institute Genomics Platform"/>
            <consortium name="The Broad Institute Genome Sequencing Center for Infectious Disease"/>
            <person name="Wu L."/>
            <person name="Ma J."/>
        </authorList>
    </citation>
    <scope>NUCLEOTIDE SEQUENCE [LARGE SCALE GENOMIC DNA]</scope>
    <source>
        <strain evidence="3 4">JCM 3053</strain>
    </source>
</reference>
<evidence type="ECO:0000313" key="3">
    <source>
        <dbReference type="EMBL" id="GAA2219865.1"/>
    </source>
</evidence>
<dbReference type="PRINTS" id="PR00364">
    <property type="entry name" value="DISEASERSIST"/>
</dbReference>
<dbReference type="Pfam" id="PF13560">
    <property type="entry name" value="HTH_31"/>
    <property type="match status" value="1"/>
</dbReference>
<dbReference type="SUPFAM" id="SSF48452">
    <property type="entry name" value="TPR-like"/>
    <property type="match status" value="2"/>
</dbReference>
<organism evidence="3 4">
    <name type="scientific">Streptomyces indiaensis</name>
    <dbReference type="NCBI Taxonomy" id="284033"/>
    <lineage>
        <taxon>Bacteria</taxon>
        <taxon>Bacillati</taxon>
        <taxon>Actinomycetota</taxon>
        <taxon>Actinomycetes</taxon>
        <taxon>Kitasatosporales</taxon>
        <taxon>Streptomycetaceae</taxon>
        <taxon>Streptomyces</taxon>
    </lineage>
</organism>
<dbReference type="InterPro" id="IPR053137">
    <property type="entry name" value="NLR-like"/>
</dbReference>
<dbReference type="Proteomes" id="UP001501474">
    <property type="component" value="Unassembled WGS sequence"/>
</dbReference>
<gene>
    <name evidence="3" type="ORF">GCM10010104_06790</name>
</gene>
<dbReference type="CDD" id="cd00093">
    <property type="entry name" value="HTH_XRE"/>
    <property type="match status" value="1"/>
</dbReference>
<evidence type="ECO:0000259" key="2">
    <source>
        <dbReference type="PROSITE" id="PS50943"/>
    </source>
</evidence>
<dbReference type="InterPro" id="IPR010982">
    <property type="entry name" value="Lambda_DNA-bd_dom_sf"/>
</dbReference>